<dbReference type="Pfam" id="PF07686">
    <property type="entry name" value="V-set"/>
    <property type="match status" value="2"/>
</dbReference>
<dbReference type="SMART" id="SM00408">
    <property type="entry name" value="IGc2"/>
    <property type="match status" value="2"/>
</dbReference>
<dbReference type="GO" id="GO:0009897">
    <property type="term" value="C:external side of plasma membrane"/>
    <property type="evidence" value="ECO:0007669"/>
    <property type="project" value="TreeGrafter"/>
</dbReference>
<dbReference type="InterPro" id="IPR050504">
    <property type="entry name" value="IgSF_BTN/MOG"/>
</dbReference>
<dbReference type="Gene3D" id="2.60.40.10">
    <property type="entry name" value="Immunoglobulins"/>
    <property type="match status" value="2"/>
</dbReference>
<dbReference type="FunCoup" id="A0A671TNK5">
    <property type="interactions" value="167"/>
</dbReference>
<keyword evidence="6" id="KW-0393">Immunoglobulin domain</keyword>
<feature type="domain" description="Ig-like" evidence="8">
    <location>
        <begin position="33"/>
        <end position="114"/>
    </location>
</feature>
<dbReference type="PANTHER" id="PTHR24100:SF151">
    <property type="entry name" value="ICOS LIGAND"/>
    <property type="match status" value="1"/>
</dbReference>
<keyword evidence="4" id="KW-1015">Disulfide bond</keyword>
<feature type="chain" id="PRO_5025382071" description="Ig-like domain-containing protein" evidence="7">
    <location>
        <begin position="20"/>
        <end position="249"/>
    </location>
</feature>
<sequence>MYNKVLLSVCSSVLCVAHTLLIGSHQPIVALVGDGVLLPCHLEPPLDVTTLSVEWRRGPALVHVYRSRGDDPVSQDQNFKGRTSLFQDEMTRGNISLKLTDVTEQDAGNYTCSVPKLQRSYVTLILSDVGLLLSDVIALHEPVNVTIGDDAILPCHLEPEFDLKTQTVEWRRDQTIVHVYRNRDDDPVPQDESFRGRTSLFPDEMTRGNISLKLTNVTEQDAGEYMCFVPNLKGQVKKGYFNLIVGEYS</sequence>
<dbReference type="FunFam" id="2.60.40.10:FF:000142">
    <property type="entry name" value="V-set domain-containing T-cell activation inhibitor 1"/>
    <property type="match status" value="2"/>
</dbReference>
<evidence type="ECO:0000256" key="4">
    <source>
        <dbReference type="ARBA" id="ARBA00023157"/>
    </source>
</evidence>
<evidence type="ECO:0000313" key="9">
    <source>
        <dbReference type="Ensembl" id="ENSSAUP00010003583.1"/>
    </source>
</evidence>
<keyword evidence="10" id="KW-1185">Reference proteome</keyword>
<evidence type="ECO:0000313" key="10">
    <source>
        <dbReference type="Proteomes" id="UP000472265"/>
    </source>
</evidence>
<dbReference type="OMA" id="SSWHIAV"/>
<dbReference type="GO" id="GO:0001817">
    <property type="term" value="P:regulation of cytokine production"/>
    <property type="evidence" value="ECO:0007669"/>
    <property type="project" value="TreeGrafter"/>
</dbReference>
<keyword evidence="5" id="KW-0325">Glycoprotein</keyword>
<reference evidence="9" key="2">
    <citation type="submission" date="2025-08" db="UniProtKB">
        <authorList>
            <consortium name="Ensembl"/>
        </authorList>
    </citation>
    <scope>IDENTIFICATION</scope>
</reference>
<evidence type="ECO:0000256" key="1">
    <source>
        <dbReference type="ARBA" id="ARBA00004370"/>
    </source>
</evidence>
<dbReference type="InterPro" id="IPR036179">
    <property type="entry name" value="Ig-like_dom_sf"/>
</dbReference>
<keyword evidence="2 7" id="KW-0732">Signal</keyword>
<evidence type="ECO:0000256" key="6">
    <source>
        <dbReference type="ARBA" id="ARBA00023319"/>
    </source>
</evidence>
<evidence type="ECO:0000256" key="3">
    <source>
        <dbReference type="ARBA" id="ARBA00023136"/>
    </source>
</evidence>
<dbReference type="PROSITE" id="PS50835">
    <property type="entry name" value="IG_LIKE"/>
    <property type="match status" value="2"/>
</dbReference>
<keyword evidence="3" id="KW-0472">Membrane</keyword>
<dbReference type="Proteomes" id="UP000472265">
    <property type="component" value="Chromosome 10"/>
</dbReference>
<dbReference type="SUPFAM" id="SSF48726">
    <property type="entry name" value="Immunoglobulin"/>
    <property type="match status" value="2"/>
</dbReference>
<dbReference type="InterPro" id="IPR003599">
    <property type="entry name" value="Ig_sub"/>
</dbReference>
<dbReference type="GO" id="GO:1903037">
    <property type="term" value="P:regulation of leukocyte cell-cell adhesion"/>
    <property type="evidence" value="ECO:0007669"/>
    <property type="project" value="UniProtKB-ARBA"/>
</dbReference>
<evidence type="ECO:0000256" key="5">
    <source>
        <dbReference type="ARBA" id="ARBA00023180"/>
    </source>
</evidence>
<dbReference type="InterPro" id="IPR013783">
    <property type="entry name" value="Ig-like_fold"/>
</dbReference>
<protein>
    <recommendedName>
        <fullName evidence="8">Ig-like domain-containing protein</fullName>
    </recommendedName>
</protein>
<evidence type="ECO:0000256" key="7">
    <source>
        <dbReference type="SAM" id="SignalP"/>
    </source>
</evidence>
<dbReference type="Ensembl" id="ENSSAUT00010003875.1">
    <property type="protein sequence ID" value="ENSSAUP00010003583.1"/>
    <property type="gene ID" value="ENSSAUG00010001894.1"/>
</dbReference>
<dbReference type="AlphaFoldDB" id="A0A671TNK5"/>
<dbReference type="PANTHER" id="PTHR24100">
    <property type="entry name" value="BUTYROPHILIN"/>
    <property type="match status" value="1"/>
</dbReference>
<dbReference type="SMART" id="SM00409">
    <property type="entry name" value="IG"/>
    <property type="match status" value="2"/>
</dbReference>
<reference evidence="9" key="1">
    <citation type="submission" date="2021-04" db="EMBL/GenBank/DDBJ databases">
        <authorList>
            <consortium name="Wellcome Sanger Institute Data Sharing"/>
        </authorList>
    </citation>
    <scope>NUCLEOTIDE SEQUENCE [LARGE SCALE GENOMIC DNA]</scope>
</reference>
<dbReference type="GeneTree" id="ENSGT01050000244843"/>
<dbReference type="InterPro" id="IPR007110">
    <property type="entry name" value="Ig-like_dom"/>
</dbReference>
<dbReference type="GO" id="GO:0050863">
    <property type="term" value="P:regulation of T cell activation"/>
    <property type="evidence" value="ECO:0007669"/>
    <property type="project" value="UniProtKB-ARBA"/>
</dbReference>
<proteinExistence type="predicted"/>
<dbReference type="InterPro" id="IPR003598">
    <property type="entry name" value="Ig_sub2"/>
</dbReference>
<evidence type="ECO:0000259" key="8">
    <source>
        <dbReference type="PROSITE" id="PS50835"/>
    </source>
</evidence>
<reference evidence="9" key="3">
    <citation type="submission" date="2025-09" db="UniProtKB">
        <authorList>
            <consortium name="Ensembl"/>
        </authorList>
    </citation>
    <scope>IDENTIFICATION</scope>
</reference>
<accession>A0A671TNK5</accession>
<evidence type="ECO:0000256" key="2">
    <source>
        <dbReference type="ARBA" id="ARBA00022729"/>
    </source>
</evidence>
<comment type="subcellular location">
    <subcellularLocation>
        <location evidence="1">Membrane</location>
    </subcellularLocation>
</comment>
<feature type="signal peptide" evidence="7">
    <location>
        <begin position="1"/>
        <end position="19"/>
    </location>
</feature>
<dbReference type="GO" id="GO:0005102">
    <property type="term" value="F:signaling receptor binding"/>
    <property type="evidence" value="ECO:0007669"/>
    <property type="project" value="TreeGrafter"/>
</dbReference>
<dbReference type="InterPro" id="IPR013106">
    <property type="entry name" value="Ig_V-set"/>
</dbReference>
<feature type="domain" description="Ig-like" evidence="8">
    <location>
        <begin position="115"/>
        <end position="231"/>
    </location>
</feature>
<dbReference type="GO" id="GO:0050852">
    <property type="term" value="P:T cell receptor signaling pathway"/>
    <property type="evidence" value="ECO:0007669"/>
    <property type="project" value="TreeGrafter"/>
</dbReference>
<dbReference type="InParanoid" id="A0A671TNK5"/>
<dbReference type="SMART" id="SM00406">
    <property type="entry name" value="IGv"/>
    <property type="match status" value="2"/>
</dbReference>
<name>A0A671TNK5_SPAAU</name>
<organism evidence="9 10">
    <name type="scientific">Sparus aurata</name>
    <name type="common">Gilthead sea bream</name>
    <dbReference type="NCBI Taxonomy" id="8175"/>
    <lineage>
        <taxon>Eukaryota</taxon>
        <taxon>Metazoa</taxon>
        <taxon>Chordata</taxon>
        <taxon>Craniata</taxon>
        <taxon>Vertebrata</taxon>
        <taxon>Euteleostomi</taxon>
        <taxon>Actinopterygii</taxon>
        <taxon>Neopterygii</taxon>
        <taxon>Teleostei</taxon>
        <taxon>Neoteleostei</taxon>
        <taxon>Acanthomorphata</taxon>
        <taxon>Eupercaria</taxon>
        <taxon>Spariformes</taxon>
        <taxon>Sparidae</taxon>
        <taxon>Sparus</taxon>
    </lineage>
</organism>